<dbReference type="EMBL" id="JAAIJQ010000003">
    <property type="protein sequence ID" value="NEV60656.1"/>
    <property type="molecule type" value="Genomic_DNA"/>
</dbReference>
<name>A0A6M0JT12_9GAMM</name>
<reference evidence="1 2" key="1">
    <citation type="submission" date="2020-02" db="EMBL/GenBank/DDBJ databases">
        <title>Genome sequences of Thiorhodococcus mannitoliphagus and Thiorhodococcus minor, purple sulfur photosynthetic bacteria in the gammaproteobacterial family, Chromatiaceae.</title>
        <authorList>
            <person name="Aviles F.A."/>
            <person name="Meyer T.E."/>
            <person name="Kyndt J.A."/>
        </authorList>
    </citation>
    <scope>NUCLEOTIDE SEQUENCE [LARGE SCALE GENOMIC DNA]</scope>
    <source>
        <strain evidence="1 2">DSM 11518</strain>
    </source>
</reference>
<keyword evidence="2" id="KW-1185">Reference proteome</keyword>
<dbReference type="SUPFAM" id="SSF53474">
    <property type="entry name" value="alpha/beta-Hydrolases"/>
    <property type="match status" value="1"/>
</dbReference>
<gene>
    <name evidence="1" type="ORF">G3446_01895</name>
</gene>
<evidence type="ECO:0000313" key="2">
    <source>
        <dbReference type="Proteomes" id="UP000483379"/>
    </source>
</evidence>
<dbReference type="Gene3D" id="3.40.50.1820">
    <property type="entry name" value="alpha/beta hydrolase"/>
    <property type="match status" value="2"/>
</dbReference>
<evidence type="ECO:0008006" key="3">
    <source>
        <dbReference type="Google" id="ProtNLM"/>
    </source>
</evidence>
<dbReference type="InterPro" id="IPR029058">
    <property type="entry name" value="AB_hydrolase_fold"/>
</dbReference>
<sequence>MTSALYLLPGRSNTLSDLGDIVLDLGMDVCGRELRPPFSTLRFSEQLAYIQKDLRTLLWAPEAKLIGHSYGGYLLLHALAELPPFPGRILLLSPVLGSAVVRGDRPFSSTPPRARRLLELSERQTFPAPRALELHTGADDDGCDPDLARTICAQISTATATVVPEQGHQLAPDYVAEVIRSFIREG</sequence>
<organism evidence="1 2">
    <name type="scientific">Thiorhodococcus minor</name>
    <dbReference type="NCBI Taxonomy" id="57489"/>
    <lineage>
        <taxon>Bacteria</taxon>
        <taxon>Pseudomonadati</taxon>
        <taxon>Pseudomonadota</taxon>
        <taxon>Gammaproteobacteria</taxon>
        <taxon>Chromatiales</taxon>
        <taxon>Chromatiaceae</taxon>
        <taxon>Thiorhodococcus</taxon>
    </lineage>
</organism>
<dbReference type="AlphaFoldDB" id="A0A6M0JT12"/>
<protein>
    <recommendedName>
        <fullName evidence="3">Alpha/beta hydrolase</fullName>
    </recommendedName>
</protein>
<dbReference type="RefSeq" id="WP_164450701.1">
    <property type="nucleotide sequence ID" value="NZ_JAAIJQ010000003.1"/>
</dbReference>
<dbReference type="Proteomes" id="UP000483379">
    <property type="component" value="Unassembled WGS sequence"/>
</dbReference>
<proteinExistence type="predicted"/>
<accession>A0A6M0JT12</accession>
<evidence type="ECO:0000313" key="1">
    <source>
        <dbReference type="EMBL" id="NEV60656.1"/>
    </source>
</evidence>
<comment type="caution">
    <text evidence="1">The sequence shown here is derived from an EMBL/GenBank/DDBJ whole genome shotgun (WGS) entry which is preliminary data.</text>
</comment>